<evidence type="ECO:0000313" key="3">
    <source>
        <dbReference type="Proteomes" id="UP000743370"/>
    </source>
</evidence>
<dbReference type="Proteomes" id="UP000743370">
    <property type="component" value="Unassembled WGS sequence"/>
</dbReference>
<dbReference type="AlphaFoldDB" id="A0A8T0LCI2"/>
<feature type="region of interest" description="Disordered" evidence="1">
    <location>
        <begin position="1"/>
        <end position="27"/>
    </location>
</feature>
<organism evidence="2 3">
    <name type="scientific">Phaseolus angularis</name>
    <name type="common">Azuki bean</name>
    <name type="synonym">Vigna angularis</name>
    <dbReference type="NCBI Taxonomy" id="3914"/>
    <lineage>
        <taxon>Eukaryota</taxon>
        <taxon>Viridiplantae</taxon>
        <taxon>Streptophyta</taxon>
        <taxon>Embryophyta</taxon>
        <taxon>Tracheophyta</taxon>
        <taxon>Spermatophyta</taxon>
        <taxon>Magnoliopsida</taxon>
        <taxon>eudicotyledons</taxon>
        <taxon>Gunneridae</taxon>
        <taxon>Pentapetalae</taxon>
        <taxon>rosids</taxon>
        <taxon>fabids</taxon>
        <taxon>Fabales</taxon>
        <taxon>Fabaceae</taxon>
        <taxon>Papilionoideae</taxon>
        <taxon>50 kb inversion clade</taxon>
        <taxon>NPAAA clade</taxon>
        <taxon>indigoferoid/millettioid clade</taxon>
        <taxon>Phaseoleae</taxon>
        <taxon>Vigna</taxon>
    </lineage>
</organism>
<evidence type="ECO:0000256" key="1">
    <source>
        <dbReference type="SAM" id="MobiDB-lite"/>
    </source>
</evidence>
<protein>
    <submittedName>
        <fullName evidence="2">Uncharacterized protein</fullName>
    </submittedName>
</protein>
<comment type="caution">
    <text evidence="2">The sequence shown here is derived from an EMBL/GenBank/DDBJ whole genome shotgun (WGS) entry which is preliminary data.</text>
</comment>
<reference evidence="2 3" key="1">
    <citation type="submission" date="2020-05" db="EMBL/GenBank/DDBJ databases">
        <title>Vigna angularis (adzuki bean) Var. LongXiaoDou No. 4 denovo assembly.</title>
        <authorList>
            <person name="Xiang H."/>
        </authorList>
    </citation>
    <scope>NUCLEOTIDE SEQUENCE [LARGE SCALE GENOMIC DNA]</scope>
    <source>
        <tissue evidence="2">Leaf</tissue>
    </source>
</reference>
<accession>A0A8T0LCI2</accession>
<name>A0A8T0LCI2_PHAAN</name>
<sequence>MTKPQQKRQRLESPVIPQSNLARQRRQKMSVKILEDLEGSRVELAEPNTDLGD</sequence>
<proteinExistence type="predicted"/>
<dbReference type="EMBL" id="JABFOF010000001">
    <property type="protein sequence ID" value="KAG2408488.1"/>
    <property type="molecule type" value="Genomic_DNA"/>
</dbReference>
<gene>
    <name evidence="2" type="ORF">HKW66_Vig0033100</name>
</gene>
<evidence type="ECO:0000313" key="2">
    <source>
        <dbReference type="EMBL" id="KAG2408488.1"/>
    </source>
</evidence>